<organism evidence="3 4">
    <name type="scientific">Christiangramia echinicola</name>
    <dbReference type="NCBI Taxonomy" id="279359"/>
    <lineage>
        <taxon>Bacteria</taxon>
        <taxon>Pseudomonadati</taxon>
        <taxon>Bacteroidota</taxon>
        <taxon>Flavobacteriia</taxon>
        <taxon>Flavobacteriales</taxon>
        <taxon>Flavobacteriaceae</taxon>
        <taxon>Christiangramia</taxon>
    </lineage>
</organism>
<feature type="transmembrane region" description="Helical" evidence="1">
    <location>
        <begin position="162"/>
        <end position="184"/>
    </location>
</feature>
<reference evidence="3 4" key="1">
    <citation type="submission" date="2016-10" db="EMBL/GenBank/DDBJ databases">
        <authorList>
            <person name="Varghese N."/>
            <person name="Submissions S."/>
        </authorList>
    </citation>
    <scope>NUCLEOTIDE SEQUENCE [LARGE SCALE GENOMIC DNA]</scope>
    <source>
        <strain evidence="3 4">Mar_2010_102</strain>
    </source>
</reference>
<dbReference type="EMBL" id="LT629745">
    <property type="protein sequence ID" value="SDR72752.1"/>
    <property type="molecule type" value="Genomic_DNA"/>
</dbReference>
<feature type="transmembrane region" description="Helical" evidence="1">
    <location>
        <begin position="190"/>
        <end position="208"/>
    </location>
</feature>
<dbReference type="STRING" id="1250231.SAMN04488552_0735"/>
<dbReference type="RefSeq" id="WP_026935407.1">
    <property type="nucleotide sequence ID" value="NZ_LT629745.1"/>
</dbReference>
<dbReference type="Pfam" id="PF12412">
    <property type="entry name" value="DUF3667"/>
    <property type="match status" value="1"/>
</dbReference>
<accession>A0A1H1LEK6</accession>
<proteinExistence type="predicted"/>
<evidence type="ECO:0000313" key="4">
    <source>
        <dbReference type="Proteomes" id="UP000198858"/>
    </source>
</evidence>
<protein>
    <submittedName>
        <fullName evidence="3">Zinc-ribbon domain-containing protein</fullName>
    </submittedName>
</protein>
<sequence>MFCKNCGQSIKANDKYCSECGARIIEGRLTVSKLSGEFMQSFWSMDSNKPLLTFLDLFRKPIQVIDGYIHGLRKKYINPYGYFTIALTLTGLYTYINLNYFPEYLESSGINANVEDHDISKEVTTKVLEHINLITFIFIPLITLISRFIFLRIKKYNLAEHFIIHLYAYSHVHIITSLIVLVSFVDERAYKLSSLISIPIYIIYYSALFKRLYSLKLWKVILKTVLFLILMGIVIAVISISLLYFYLKDYQAQGI</sequence>
<evidence type="ECO:0000259" key="2">
    <source>
        <dbReference type="Pfam" id="PF13240"/>
    </source>
</evidence>
<gene>
    <name evidence="3" type="ORF">SAMN04488552_0735</name>
</gene>
<keyword evidence="4" id="KW-1185">Reference proteome</keyword>
<dbReference type="Pfam" id="PF13240">
    <property type="entry name" value="Zn_Ribbon_1"/>
    <property type="match status" value="1"/>
</dbReference>
<evidence type="ECO:0000256" key="1">
    <source>
        <dbReference type="SAM" id="Phobius"/>
    </source>
</evidence>
<feature type="transmembrane region" description="Helical" evidence="1">
    <location>
        <begin position="131"/>
        <end position="150"/>
    </location>
</feature>
<feature type="transmembrane region" description="Helical" evidence="1">
    <location>
        <begin position="220"/>
        <end position="247"/>
    </location>
</feature>
<feature type="transmembrane region" description="Helical" evidence="1">
    <location>
        <begin position="80"/>
        <end position="98"/>
    </location>
</feature>
<dbReference type="InterPro" id="IPR026870">
    <property type="entry name" value="Zinc_ribbon_dom"/>
</dbReference>
<keyword evidence="1" id="KW-0472">Membrane</keyword>
<name>A0A1H1LEK6_9FLAO</name>
<dbReference type="InterPro" id="IPR022134">
    <property type="entry name" value="DUF3667"/>
</dbReference>
<keyword evidence="1" id="KW-1133">Transmembrane helix</keyword>
<feature type="domain" description="Zinc-ribbon" evidence="2">
    <location>
        <begin position="2"/>
        <end position="23"/>
    </location>
</feature>
<keyword evidence="1" id="KW-0812">Transmembrane</keyword>
<dbReference type="Proteomes" id="UP000198858">
    <property type="component" value="Chromosome I"/>
</dbReference>
<evidence type="ECO:0000313" key="3">
    <source>
        <dbReference type="EMBL" id="SDR72752.1"/>
    </source>
</evidence>
<dbReference type="AlphaFoldDB" id="A0A1H1LEK6"/>